<dbReference type="Proteomes" id="UP000199689">
    <property type="component" value="Unassembled WGS sequence"/>
</dbReference>
<keyword evidence="10" id="KW-0732">Signal</keyword>
<dbReference type="InterPro" id="IPR001905">
    <property type="entry name" value="Ammonium_transpt"/>
</dbReference>
<feature type="transmembrane region" description="Helical" evidence="9">
    <location>
        <begin position="188"/>
        <end position="209"/>
    </location>
</feature>
<dbReference type="InterPro" id="IPR029020">
    <property type="entry name" value="Ammonium/urea_transptr"/>
</dbReference>
<feature type="transmembrane region" description="Helical" evidence="9">
    <location>
        <begin position="153"/>
        <end position="176"/>
    </location>
</feature>
<dbReference type="GO" id="GO:0008519">
    <property type="term" value="F:ammonium channel activity"/>
    <property type="evidence" value="ECO:0007669"/>
    <property type="project" value="InterPro"/>
</dbReference>
<dbReference type="InterPro" id="IPR018047">
    <property type="entry name" value="Ammonium_transpt_CS"/>
</dbReference>
<dbReference type="NCBIfam" id="TIGR00836">
    <property type="entry name" value="amt"/>
    <property type="match status" value="1"/>
</dbReference>
<protein>
    <recommendedName>
        <fullName evidence="8 9">Ammonium transporter</fullName>
    </recommendedName>
</protein>
<evidence type="ECO:0000256" key="3">
    <source>
        <dbReference type="ARBA" id="ARBA00022448"/>
    </source>
</evidence>
<evidence type="ECO:0000313" key="12">
    <source>
        <dbReference type="EMBL" id="SDA51107.1"/>
    </source>
</evidence>
<evidence type="ECO:0000256" key="7">
    <source>
        <dbReference type="ARBA" id="ARBA00023177"/>
    </source>
</evidence>
<comment type="subcellular location">
    <subcellularLocation>
        <location evidence="9">Cell membrane</location>
        <topology evidence="9">Multi-pass membrane protein</topology>
    </subcellularLocation>
    <subcellularLocation>
        <location evidence="1">Membrane</location>
        <topology evidence="1">Multi-pass membrane protein</topology>
    </subcellularLocation>
</comment>
<evidence type="ECO:0000313" key="13">
    <source>
        <dbReference type="Proteomes" id="UP000199689"/>
    </source>
</evidence>
<feature type="signal peptide" evidence="10">
    <location>
        <begin position="1"/>
        <end position="21"/>
    </location>
</feature>
<dbReference type="PANTHER" id="PTHR43029:SF10">
    <property type="entry name" value="AMMONIUM TRANSPORTER MEP2"/>
    <property type="match status" value="1"/>
</dbReference>
<evidence type="ECO:0000256" key="6">
    <source>
        <dbReference type="ARBA" id="ARBA00023136"/>
    </source>
</evidence>
<evidence type="ECO:0000259" key="11">
    <source>
        <dbReference type="Pfam" id="PF00909"/>
    </source>
</evidence>
<dbReference type="AlphaFoldDB" id="A0A1G5W0P2"/>
<dbReference type="EMBL" id="FMXA01000011">
    <property type="protein sequence ID" value="SDA51107.1"/>
    <property type="molecule type" value="Genomic_DNA"/>
</dbReference>
<accession>A0A1G5W0P2</accession>
<comment type="similarity">
    <text evidence="2 9">Belongs to the ammonia transporter channel (TC 1.A.11.2) family.</text>
</comment>
<feature type="transmembrane region" description="Helical" evidence="9">
    <location>
        <begin position="66"/>
        <end position="84"/>
    </location>
</feature>
<reference evidence="12 13" key="1">
    <citation type="submission" date="2016-10" db="EMBL/GenBank/DDBJ databases">
        <authorList>
            <person name="de Groot N.N."/>
        </authorList>
    </citation>
    <scope>NUCLEOTIDE SEQUENCE [LARGE SCALE GENOMIC DNA]</scope>
    <source>
        <strain evidence="12 13">DSM 15230</strain>
    </source>
</reference>
<feature type="transmembrane region" description="Helical" evidence="9">
    <location>
        <begin position="310"/>
        <end position="329"/>
    </location>
</feature>
<proteinExistence type="inferred from homology"/>
<dbReference type="InterPro" id="IPR024041">
    <property type="entry name" value="NH4_transpt_AmtB-like_dom"/>
</dbReference>
<dbReference type="GO" id="GO:0005886">
    <property type="term" value="C:plasma membrane"/>
    <property type="evidence" value="ECO:0007669"/>
    <property type="project" value="UniProtKB-SubCell"/>
</dbReference>
<dbReference type="RefSeq" id="WP_091364536.1">
    <property type="nucleotide sequence ID" value="NZ_FMXA01000011.1"/>
</dbReference>
<evidence type="ECO:0000256" key="4">
    <source>
        <dbReference type="ARBA" id="ARBA00022692"/>
    </source>
</evidence>
<feature type="transmembrane region" description="Helical" evidence="9">
    <location>
        <begin position="124"/>
        <end position="146"/>
    </location>
</feature>
<dbReference type="Gene3D" id="1.10.3430.10">
    <property type="entry name" value="Ammonium transporter AmtB like domains"/>
    <property type="match status" value="1"/>
</dbReference>
<dbReference type="Pfam" id="PF00909">
    <property type="entry name" value="Ammonium_transp"/>
    <property type="match status" value="1"/>
</dbReference>
<evidence type="ECO:0000256" key="5">
    <source>
        <dbReference type="ARBA" id="ARBA00022989"/>
    </source>
</evidence>
<dbReference type="PROSITE" id="PS01219">
    <property type="entry name" value="AMMONIUM_TRANSP"/>
    <property type="match status" value="1"/>
</dbReference>
<keyword evidence="13" id="KW-1185">Reference proteome</keyword>
<dbReference type="SUPFAM" id="SSF111352">
    <property type="entry name" value="Ammonium transporter"/>
    <property type="match status" value="1"/>
</dbReference>
<feature type="transmembrane region" description="Helical" evidence="9">
    <location>
        <begin position="384"/>
        <end position="405"/>
    </location>
</feature>
<organism evidence="12 13">
    <name type="scientific">Allisonella histaminiformans</name>
    <dbReference type="NCBI Taxonomy" id="209880"/>
    <lineage>
        <taxon>Bacteria</taxon>
        <taxon>Bacillati</taxon>
        <taxon>Bacillota</taxon>
        <taxon>Negativicutes</taxon>
        <taxon>Veillonellales</taxon>
        <taxon>Veillonellaceae</taxon>
        <taxon>Allisonella</taxon>
    </lineage>
</organism>
<feature type="chain" id="PRO_5011562684" description="Ammonium transporter" evidence="10">
    <location>
        <begin position="22"/>
        <end position="435"/>
    </location>
</feature>
<keyword evidence="4 9" id="KW-0812">Transmembrane</keyword>
<keyword evidence="5 9" id="KW-1133">Transmembrane helix</keyword>
<keyword evidence="3 9" id="KW-0813">Transport</keyword>
<feature type="transmembrane region" description="Helical" evidence="9">
    <location>
        <begin position="254"/>
        <end position="274"/>
    </location>
</feature>
<keyword evidence="6 9" id="KW-0472">Membrane</keyword>
<feature type="transmembrane region" description="Helical" evidence="9">
    <location>
        <begin position="31"/>
        <end position="54"/>
    </location>
</feature>
<feature type="domain" description="Ammonium transporter AmtB-like" evidence="11">
    <location>
        <begin position="35"/>
        <end position="432"/>
    </location>
</feature>
<evidence type="ECO:0000256" key="1">
    <source>
        <dbReference type="ARBA" id="ARBA00004141"/>
    </source>
</evidence>
<evidence type="ECO:0000256" key="10">
    <source>
        <dbReference type="SAM" id="SignalP"/>
    </source>
</evidence>
<evidence type="ECO:0000256" key="2">
    <source>
        <dbReference type="ARBA" id="ARBA00005887"/>
    </source>
</evidence>
<feature type="transmembrane region" description="Helical" evidence="9">
    <location>
        <begin position="341"/>
        <end position="364"/>
    </location>
</feature>
<dbReference type="OrthoDB" id="9814202at2"/>
<keyword evidence="7 9" id="KW-0924">Ammonia transport</keyword>
<evidence type="ECO:0000256" key="8">
    <source>
        <dbReference type="ARBA" id="ARBA00050025"/>
    </source>
</evidence>
<dbReference type="STRING" id="209880.SAMN02910343_01014"/>
<gene>
    <name evidence="12" type="ORF">SAMN02910343_01014</name>
</gene>
<dbReference type="GeneID" id="87756038"/>
<evidence type="ECO:0000256" key="9">
    <source>
        <dbReference type="RuleBase" id="RU362002"/>
    </source>
</evidence>
<sequence>MRKYILIPFLELCLLPGIARAADAGSELNGADITFMAISTLLVLIMTPALAFFYGGLVRRKNTINTIMMSMVCLAIFAVQWFVYGYSLSFGPDVGGIIGNLDWSFFHGVGIAANPDYSSTIPQILFALFQMAFAILTPAIVSGGIVERTRFPAYCLFILLWGTLVYDPMCHMVWAVGGFIRNVGALDFAGGTVIHVTSGFSALTAAILIGKRKGYGTLSLRPHNIPYVCLGGSLLWMGWFGFNAGAGLSVSGVMTQALANTGIASCTAGLVWIILEEFIHKKITALGLMTGILAGLVGITPGAGFVDTNAAFVIGVTTPVICFFFISCVKSYFGYDDSLDAFGCHGMGGVWGALMTGIFCTKAVNSAGADGLLYGNPAQMIPQITGIVVGMVVAVVMTAVILKVLGCFMTVRATPSEEAQGLDLIDHGERAYNKL</sequence>
<dbReference type="PANTHER" id="PTHR43029">
    <property type="entry name" value="AMMONIUM TRANSPORTER MEP2"/>
    <property type="match status" value="1"/>
</dbReference>
<name>A0A1G5W0P2_9FIRM</name>
<feature type="transmembrane region" description="Helical" evidence="9">
    <location>
        <begin position="286"/>
        <end position="304"/>
    </location>
</feature>
<feature type="transmembrane region" description="Helical" evidence="9">
    <location>
        <begin position="225"/>
        <end position="242"/>
    </location>
</feature>